<feature type="transmembrane region" description="Helical" evidence="1">
    <location>
        <begin position="122"/>
        <end position="140"/>
    </location>
</feature>
<organism evidence="2 3">
    <name type="scientific">Scopulibacillus cellulosilyticus</name>
    <dbReference type="NCBI Taxonomy" id="2665665"/>
    <lineage>
        <taxon>Bacteria</taxon>
        <taxon>Bacillati</taxon>
        <taxon>Bacillota</taxon>
        <taxon>Bacilli</taxon>
        <taxon>Bacillales</taxon>
        <taxon>Sporolactobacillaceae</taxon>
        <taxon>Scopulibacillus</taxon>
    </lineage>
</organism>
<sequence>MIQSFLIGFVLPWIFGIWLYLKNPKVILTIAPFMSVVAFTVNQWGYYFEFWDLVPILKDETASAIPLNLGIYPVLSSLMIHLIQTKKSNPYLWIFILTIFTTFLELICLILGKVVYHNGWNIFWTFVSYLIPYWLTYLYYKLLKHHDII</sequence>
<evidence type="ECO:0000256" key="1">
    <source>
        <dbReference type="SAM" id="Phobius"/>
    </source>
</evidence>
<keyword evidence="3" id="KW-1185">Reference proteome</keyword>
<protein>
    <submittedName>
        <fullName evidence="2">CBO0543 family protein</fullName>
    </submittedName>
</protein>
<feature type="transmembrane region" description="Helical" evidence="1">
    <location>
        <begin position="6"/>
        <end position="21"/>
    </location>
</feature>
<proteinExistence type="predicted"/>
<feature type="transmembrane region" description="Helical" evidence="1">
    <location>
        <begin position="26"/>
        <end position="45"/>
    </location>
</feature>
<feature type="transmembrane region" description="Helical" evidence="1">
    <location>
        <begin position="65"/>
        <end position="83"/>
    </location>
</feature>
<dbReference type="RefSeq" id="WP_380966020.1">
    <property type="nucleotide sequence ID" value="NZ_JBHTCO010000013.1"/>
</dbReference>
<evidence type="ECO:0000313" key="2">
    <source>
        <dbReference type="EMBL" id="MFC7393515.1"/>
    </source>
</evidence>
<gene>
    <name evidence="2" type="ORF">ACFQRG_11175</name>
</gene>
<name>A0ABW2PYZ4_9BACL</name>
<keyword evidence="1" id="KW-0472">Membrane</keyword>
<dbReference type="EMBL" id="JBHTCO010000013">
    <property type="protein sequence ID" value="MFC7393515.1"/>
    <property type="molecule type" value="Genomic_DNA"/>
</dbReference>
<dbReference type="NCBIfam" id="NF041644">
    <property type="entry name" value="CBO0543_fam"/>
    <property type="match status" value="1"/>
</dbReference>
<reference evidence="3" key="1">
    <citation type="journal article" date="2019" name="Int. J. Syst. Evol. Microbiol.">
        <title>The Global Catalogue of Microorganisms (GCM) 10K type strain sequencing project: providing services to taxonomists for standard genome sequencing and annotation.</title>
        <authorList>
            <consortium name="The Broad Institute Genomics Platform"/>
            <consortium name="The Broad Institute Genome Sequencing Center for Infectious Disease"/>
            <person name="Wu L."/>
            <person name="Ma J."/>
        </authorList>
    </citation>
    <scope>NUCLEOTIDE SEQUENCE [LARGE SCALE GENOMIC DNA]</scope>
    <source>
        <strain evidence="3">CGMCC 1.16305</strain>
    </source>
</reference>
<keyword evidence="1" id="KW-1133">Transmembrane helix</keyword>
<feature type="transmembrane region" description="Helical" evidence="1">
    <location>
        <begin position="90"/>
        <end position="116"/>
    </location>
</feature>
<dbReference type="InterPro" id="IPR048147">
    <property type="entry name" value="CBO0543-like"/>
</dbReference>
<dbReference type="Proteomes" id="UP001596505">
    <property type="component" value="Unassembled WGS sequence"/>
</dbReference>
<keyword evidence="1" id="KW-0812">Transmembrane</keyword>
<accession>A0ABW2PYZ4</accession>
<comment type="caution">
    <text evidence="2">The sequence shown here is derived from an EMBL/GenBank/DDBJ whole genome shotgun (WGS) entry which is preliminary data.</text>
</comment>
<evidence type="ECO:0000313" key="3">
    <source>
        <dbReference type="Proteomes" id="UP001596505"/>
    </source>
</evidence>